<proteinExistence type="predicted"/>
<reference evidence="3" key="1">
    <citation type="submission" date="2021-01" db="EMBL/GenBank/DDBJ databases">
        <title>Caligus Genome Assembly.</title>
        <authorList>
            <person name="Gallardo-Escarate C."/>
        </authorList>
    </citation>
    <scope>NUCLEOTIDE SEQUENCE [LARGE SCALE GENOMIC DNA]</scope>
</reference>
<dbReference type="InterPro" id="IPR036971">
    <property type="entry name" value="PDEase_catalytic_dom_sf"/>
</dbReference>
<protein>
    <submittedName>
        <fullName evidence="2">LOC100877791</fullName>
    </submittedName>
</protein>
<sequence>MPRPPADGNSLRRPWTNDFLHLKESSSVFMPLSSRCRNSKTASGGVDRRLHLSLPKPFLLRRRRRRRGAMSSSTFEGGDLHALYFDNEEPHWVEQGRRDVALRRRRRRPYYGQPSSLDNLLTNAGRSWDFNAFTLNRLAQGDGLAVLCTHLFKYHGLLSTFKLDPLTVWRFFSL</sequence>
<dbReference type="GO" id="GO:0004114">
    <property type="term" value="F:3',5'-cyclic-nucleotide phosphodiesterase activity"/>
    <property type="evidence" value="ECO:0007669"/>
    <property type="project" value="InterPro"/>
</dbReference>
<accession>A0A7T8GP29</accession>
<organism evidence="2 3">
    <name type="scientific">Caligus rogercresseyi</name>
    <name type="common">Sea louse</name>
    <dbReference type="NCBI Taxonomy" id="217165"/>
    <lineage>
        <taxon>Eukaryota</taxon>
        <taxon>Metazoa</taxon>
        <taxon>Ecdysozoa</taxon>
        <taxon>Arthropoda</taxon>
        <taxon>Crustacea</taxon>
        <taxon>Multicrustacea</taxon>
        <taxon>Hexanauplia</taxon>
        <taxon>Copepoda</taxon>
        <taxon>Siphonostomatoida</taxon>
        <taxon>Caligidae</taxon>
        <taxon>Caligus</taxon>
    </lineage>
</organism>
<dbReference type="OrthoDB" id="189220at2759"/>
<name>A0A7T8GP29_CALRO</name>
<dbReference type="EMBL" id="CP045907">
    <property type="protein sequence ID" value="QQP35279.1"/>
    <property type="molecule type" value="Genomic_DNA"/>
</dbReference>
<keyword evidence="3" id="KW-1185">Reference proteome</keyword>
<dbReference type="PROSITE" id="PS51845">
    <property type="entry name" value="PDEASE_I_2"/>
    <property type="match status" value="1"/>
</dbReference>
<feature type="non-terminal residue" evidence="2">
    <location>
        <position position="174"/>
    </location>
</feature>
<feature type="domain" description="PDEase" evidence="1">
    <location>
        <begin position="109"/>
        <end position="174"/>
    </location>
</feature>
<dbReference type="Gene3D" id="1.10.1300.10">
    <property type="entry name" value="3'5'-cyclic nucleotide phosphodiesterase, catalytic domain"/>
    <property type="match status" value="1"/>
</dbReference>
<dbReference type="AlphaFoldDB" id="A0A7T8GP29"/>
<evidence type="ECO:0000313" key="3">
    <source>
        <dbReference type="Proteomes" id="UP000595437"/>
    </source>
</evidence>
<evidence type="ECO:0000313" key="2">
    <source>
        <dbReference type="EMBL" id="QQP35279.1"/>
    </source>
</evidence>
<dbReference type="InterPro" id="IPR002073">
    <property type="entry name" value="PDEase_catalytic_dom"/>
</dbReference>
<evidence type="ECO:0000259" key="1">
    <source>
        <dbReference type="PROSITE" id="PS51845"/>
    </source>
</evidence>
<dbReference type="SUPFAM" id="SSF109604">
    <property type="entry name" value="HD-domain/PDEase-like"/>
    <property type="match status" value="1"/>
</dbReference>
<gene>
    <name evidence="2" type="ORF">FKW44_023450</name>
</gene>
<dbReference type="GO" id="GO:0007165">
    <property type="term" value="P:signal transduction"/>
    <property type="evidence" value="ECO:0007669"/>
    <property type="project" value="InterPro"/>
</dbReference>
<dbReference type="Proteomes" id="UP000595437">
    <property type="component" value="Chromosome 18"/>
</dbReference>